<reference evidence="4 5" key="1">
    <citation type="submission" date="2019-06" db="EMBL/GenBank/DDBJ databases">
        <authorList>
            <person name="Broberg M."/>
        </authorList>
    </citation>
    <scope>NUCLEOTIDE SEQUENCE [LARGE SCALE GENOMIC DNA]</scope>
</reference>
<dbReference type="Pfam" id="PF24883">
    <property type="entry name" value="NPHP3_N"/>
    <property type="match status" value="1"/>
</dbReference>
<evidence type="ECO:0000256" key="1">
    <source>
        <dbReference type="ARBA" id="ARBA00022737"/>
    </source>
</evidence>
<name>A0ABY6TSI7_BIOOC</name>
<feature type="domain" description="Nephrocystin 3-like N-terminal" evidence="3">
    <location>
        <begin position="21"/>
        <end position="149"/>
    </location>
</feature>
<protein>
    <recommendedName>
        <fullName evidence="3">Nephrocystin 3-like N-terminal domain-containing protein</fullName>
    </recommendedName>
</protein>
<gene>
    <name evidence="4" type="ORF">CLO192961_LOCUS55289</name>
</gene>
<evidence type="ECO:0000259" key="3">
    <source>
        <dbReference type="Pfam" id="PF24883"/>
    </source>
</evidence>
<organism evidence="4 5">
    <name type="scientific">Bionectria ochroleuca</name>
    <name type="common">Gliocladium roseum</name>
    <dbReference type="NCBI Taxonomy" id="29856"/>
    <lineage>
        <taxon>Eukaryota</taxon>
        <taxon>Fungi</taxon>
        <taxon>Dikarya</taxon>
        <taxon>Ascomycota</taxon>
        <taxon>Pezizomycotina</taxon>
        <taxon>Sordariomycetes</taxon>
        <taxon>Hypocreomycetidae</taxon>
        <taxon>Hypocreales</taxon>
        <taxon>Bionectriaceae</taxon>
        <taxon>Clonostachys</taxon>
    </lineage>
</organism>
<evidence type="ECO:0000313" key="4">
    <source>
        <dbReference type="EMBL" id="VUC21437.1"/>
    </source>
</evidence>
<evidence type="ECO:0000313" key="5">
    <source>
        <dbReference type="Proteomes" id="UP000766486"/>
    </source>
</evidence>
<dbReference type="InterPro" id="IPR056884">
    <property type="entry name" value="NPHP3-like_N"/>
</dbReference>
<dbReference type="InterPro" id="IPR027417">
    <property type="entry name" value="P-loop_NTPase"/>
</dbReference>
<dbReference type="Gene3D" id="3.40.50.300">
    <property type="entry name" value="P-loop containing nucleotide triphosphate hydrolases"/>
    <property type="match status" value="1"/>
</dbReference>
<feature type="region of interest" description="Disordered" evidence="2">
    <location>
        <begin position="1"/>
        <end position="31"/>
    </location>
</feature>
<sequence>MPRQHEDGTSPSNPRMSRVTNNGKAGTGKSTIARTIAKKLIQTKDSSTRLNASFFSKKGEAIEAMSDFSSQPSPRSSQHWTEIWIVLSPRLSRHTPIRNKALSEQFGKLTLQPLRQAQQPMTITMVVDALDECDECDDARLIISLLPQLREIPHHPSISHEPARVPIHLGFKELTCKYQEIALHKFRHSIIKQDLATFFIHELRKLRDKQNKIRPRDNQLKPSWPKPAKVQLLVHMASPRFIIASTVCSFIDSNGILLEKQLVKMVEYRHITQLEAVYAPILNQLLSGVIREG</sequence>
<keyword evidence="1" id="KW-0677">Repeat</keyword>
<proteinExistence type="predicted"/>
<feature type="compositionally biased region" description="Polar residues" evidence="2">
    <location>
        <begin position="9"/>
        <end position="31"/>
    </location>
</feature>
<dbReference type="EMBL" id="CABFNS010000399">
    <property type="protein sequence ID" value="VUC21437.1"/>
    <property type="molecule type" value="Genomic_DNA"/>
</dbReference>
<comment type="caution">
    <text evidence="4">The sequence shown here is derived from an EMBL/GenBank/DDBJ whole genome shotgun (WGS) entry which is preliminary data.</text>
</comment>
<accession>A0ABY6TSI7</accession>
<evidence type="ECO:0000256" key="2">
    <source>
        <dbReference type="SAM" id="MobiDB-lite"/>
    </source>
</evidence>
<keyword evidence="5" id="KW-1185">Reference proteome</keyword>
<dbReference type="SUPFAM" id="SSF52540">
    <property type="entry name" value="P-loop containing nucleoside triphosphate hydrolases"/>
    <property type="match status" value="1"/>
</dbReference>
<dbReference type="Proteomes" id="UP000766486">
    <property type="component" value="Unassembled WGS sequence"/>
</dbReference>